<keyword evidence="2 3" id="KW-0663">Pyridoxal phosphate</keyword>
<evidence type="ECO:0000313" key="5">
    <source>
        <dbReference type="Proteomes" id="UP000176409"/>
    </source>
</evidence>
<dbReference type="InterPro" id="IPR015424">
    <property type="entry name" value="PyrdxlP-dep_Trfase"/>
</dbReference>
<proteinExistence type="inferred from homology"/>
<dbReference type="Proteomes" id="UP000176409">
    <property type="component" value="Unassembled WGS sequence"/>
</dbReference>
<comment type="similarity">
    <text evidence="3">Belongs to the DegT/DnrJ/EryC1 family.</text>
</comment>
<dbReference type="STRING" id="1798396.A2973_00580"/>
<feature type="active site" description="Proton acceptor" evidence="1">
    <location>
        <position position="188"/>
    </location>
</feature>
<dbReference type="EMBL" id="MFJZ01000058">
    <property type="protein sequence ID" value="OGG29084.1"/>
    <property type="molecule type" value="Genomic_DNA"/>
</dbReference>
<dbReference type="Gene3D" id="3.90.1150.10">
    <property type="entry name" value="Aspartate Aminotransferase, domain 1"/>
    <property type="match status" value="1"/>
</dbReference>
<dbReference type="CDD" id="cd00616">
    <property type="entry name" value="AHBA_syn"/>
    <property type="match status" value="1"/>
</dbReference>
<gene>
    <name evidence="4" type="ORF">A2973_00580</name>
</gene>
<dbReference type="InterPro" id="IPR000653">
    <property type="entry name" value="DegT/StrS_aminotransferase"/>
</dbReference>
<organism evidence="4 5">
    <name type="scientific">Candidatus Gottesmanbacteria bacterium RIFCSPLOWO2_01_FULL_49_10</name>
    <dbReference type="NCBI Taxonomy" id="1798396"/>
    <lineage>
        <taxon>Bacteria</taxon>
        <taxon>Candidatus Gottesmaniibacteriota</taxon>
    </lineage>
</organism>
<evidence type="ECO:0000313" key="4">
    <source>
        <dbReference type="EMBL" id="OGG29084.1"/>
    </source>
</evidence>
<dbReference type="GO" id="GO:0030170">
    <property type="term" value="F:pyridoxal phosphate binding"/>
    <property type="evidence" value="ECO:0007669"/>
    <property type="project" value="TreeGrafter"/>
</dbReference>
<accession>A0A1F6AWL5</accession>
<protein>
    <submittedName>
        <fullName evidence="4">UDP-4-amino-4, 6-dideoxy-N-acetyl-beta-L-altrosamine transaminase</fullName>
    </submittedName>
</protein>
<dbReference type="PIRSF" id="PIRSF000390">
    <property type="entry name" value="PLP_StrS"/>
    <property type="match status" value="1"/>
</dbReference>
<comment type="caution">
    <text evidence="4">The sequence shown here is derived from an EMBL/GenBank/DDBJ whole genome shotgun (WGS) entry which is preliminary data.</text>
</comment>
<dbReference type="InterPro" id="IPR015422">
    <property type="entry name" value="PyrdxlP-dep_Trfase_small"/>
</dbReference>
<name>A0A1F6AWL5_9BACT</name>
<dbReference type="GO" id="GO:0000271">
    <property type="term" value="P:polysaccharide biosynthetic process"/>
    <property type="evidence" value="ECO:0007669"/>
    <property type="project" value="TreeGrafter"/>
</dbReference>
<dbReference type="PANTHER" id="PTHR30244">
    <property type="entry name" value="TRANSAMINASE"/>
    <property type="match status" value="1"/>
</dbReference>
<dbReference type="Gene3D" id="3.40.640.10">
    <property type="entry name" value="Type I PLP-dependent aspartate aminotransferase-like (Major domain)"/>
    <property type="match status" value="1"/>
</dbReference>
<reference evidence="4 5" key="1">
    <citation type="journal article" date="2016" name="Nat. Commun.">
        <title>Thousands of microbial genomes shed light on interconnected biogeochemical processes in an aquifer system.</title>
        <authorList>
            <person name="Anantharaman K."/>
            <person name="Brown C.T."/>
            <person name="Hug L.A."/>
            <person name="Sharon I."/>
            <person name="Castelle C.J."/>
            <person name="Probst A.J."/>
            <person name="Thomas B.C."/>
            <person name="Singh A."/>
            <person name="Wilkins M.J."/>
            <person name="Karaoz U."/>
            <person name="Brodie E.L."/>
            <person name="Williams K.H."/>
            <person name="Hubbard S.S."/>
            <person name="Banfield J.F."/>
        </authorList>
    </citation>
    <scope>NUCLEOTIDE SEQUENCE [LARGE SCALE GENOMIC DNA]</scope>
</reference>
<sequence>MKKPMRKTFLVFGKPFIGKEEIVEVVKTLKSGWWGTGPKTERFEHEFAAYTGADHALGVNSATAGLHLALKALGVGPGDEVITTPLTFVSTANVILHCGATPVFADVERDTWNIDPKEIEKKITKKTKGILPVHLHGSPCDMDAITAIAKRHKLFVVEDAAHASEAIYKGKKIGSIGDITAFSFYATKNIATGEGGMVTTNNKNLAEFMRIMSLHGLSRDAYKRYSVKYYRHYESVIPGFKYNLTDIAASIGIHQLARVEANWKVRKKHWESYVQAFTHMPQLILPAPDARDTKHARHLFAVLLRLEAMKITRDEFVDHLIKMNIGSGVHFNPVPSHSYYRKTYGYRKGMFPNAEFVGERTVSLPIGANLKNRDIEDVVRAVRWIIDSYRKR</sequence>
<dbReference type="InterPro" id="IPR015421">
    <property type="entry name" value="PyrdxlP-dep_Trfase_major"/>
</dbReference>
<feature type="modified residue" description="N6-(pyridoxal phosphate)lysine" evidence="2">
    <location>
        <position position="188"/>
    </location>
</feature>
<evidence type="ECO:0000256" key="2">
    <source>
        <dbReference type="PIRSR" id="PIRSR000390-2"/>
    </source>
</evidence>
<dbReference type="PANTHER" id="PTHR30244:SF34">
    <property type="entry name" value="DTDP-4-AMINO-4,6-DIDEOXYGALACTOSE TRANSAMINASE"/>
    <property type="match status" value="1"/>
</dbReference>
<dbReference type="Pfam" id="PF01041">
    <property type="entry name" value="DegT_DnrJ_EryC1"/>
    <property type="match status" value="1"/>
</dbReference>
<evidence type="ECO:0000256" key="3">
    <source>
        <dbReference type="RuleBase" id="RU004508"/>
    </source>
</evidence>
<evidence type="ECO:0000256" key="1">
    <source>
        <dbReference type="PIRSR" id="PIRSR000390-1"/>
    </source>
</evidence>
<dbReference type="AlphaFoldDB" id="A0A1F6AWL5"/>
<dbReference type="GO" id="GO:0008483">
    <property type="term" value="F:transaminase activity"/>
    <property type="evidence" value="ECO:0007669"/>
    <property type="project" value="TreeGrafter"/>
</dbReference>
<dbReference type="SUPFAM" id="SSF53383">
    <property type="entry name" value="PLP-dependent transferases"/>
    <property type="match status" value="1"/>
</dbReference>